<reference evidence="9" key="1">
    <citation type="submission" date="2021-01" db="UniProtKB">
        <authorList>
            <consortium name="EnsemblMetazoa"/>
        </authorList>
    </citation>
    <scope>IDENTIFICATION</scope>
</reference>
<dbReference type="OrthoDB" id="6745403at2759"/>
<keyword evidence="5 8" id="KW-1133">Transmembrane helix</keyword>
<name>A0A7M5X2N9_9CNID</name>
<dbReference type="PANTHER" id="PTHR13116">
    <property type="entry name" value="ER MEMBRANE PROTEIN COMPLEX SUBUNIT 3"/>
    <property type="match status" value="1"/>
</dbReference>
<dbReference type="InterPro" id="IPR008568">
    <property type="entry name" value="EMC3"/>
</dbReference>
<evidence type="ECO:0000256" key="7">
    <source>
        <dbReference type="PIRNR" id="PIRNR010045"/>
    </source>
</evidence>
<evidence type="ECO:0000256" key="2">
    <source>
        <dbReference type="ARBA" id="ARBA00005376"/>
    </source>
</evidence>
<dbReference type="GO" id="GO:0034975">
    <property type="term" value="P:protein folding in endoplasmic reticulum"/>
    <property type="evidence" value="ECO:0007669"/>
    <property type="project" value="TreeGrafter"/>
</dbReference>
<protein>
    <recommendedName>
        <fullName evidence="3 7">ER membrane protein complex subunit 3</fullName>
    </recommendedName>
</protein>
<comment type="subcellular location">
    <subcellularLocation>
        <location evidence="1">Membrane</location>
        <topology evidence="1">Multi-pass membrane protein</topology>
    </subcellularLocation>
</comment>
<dbReference type="GeneID" id="136820567"/>
<evidence type="ECO:0000313" key="10">
    <source>
        <dbReference type="Proteomes" id="UP000594262"/>
    </source>
</evidence>
<proteinExistence type="inferred from homology"/>
<keyword evidence="10" id="KW-1185">Reference proteome</keyword>
<feature type="transmembrane region" description="Helical" evidence="8">
    <location>
        <begin position="113"/>
        <end position="134"/>
    </location>
</feature>
<comment type="similarity">
    <text evidence="2 7">Belongs to the EMC3 family.</text>
</comment>
<sequence length="261" mass="29489">MEDLLLDPAIRAWVFVPIVVITFLVGVIRHHVSVLLTSSKKSDVEQVKQSHILMRSRMLRSHGKYIPIEAFNMRKKFFNDETDGVLKEKKPTTPPKNPMQDPTMMMDMLKGNLTNVLPMIVIGGWINLTFSGFLTTKVPFPLTMRFKAMLQRGIELTSLDASWVSSVSWYFLNVFGLRSLYSLILGQDNAADSGRLMQEQMATGGGMMGPQPDAQKAFEAEWEALEITDHKWTMKNIEEDLIKLMAASSTMASTQRKLKSS</sequence>
<dbReference type="SMART" id="SM01415">
    <property type="entry name" value="DUF106"/>
    <property type="match status" value="1"/>
</dbReference>
<dbReference type="AlphaFoldDB" id="A0A7M5X2N9"/>
<feature type="transmembrane region" description="Helical" evidence="8">
    <location>
        <begin position="12"/>
        <end position="32"/>
    </location>
</feature>
<evidence type="ECO:0000256" key="5">
    <source>
        <dbReference type="ARBA" id="ARBA00022989"/>
    </source>
</evidence>
<keyword evidence="4 8" id="KW-0812">Transmembrane</keyword>
<organism evidence="9 10">
    <name type="scientific">Clytia hemisphaerica</name>
    <dbReference type="NCBI Taxonomy" id="252671"/>
    <lineage>
        <taxon>Eukaryota</taxon>
        <taxon>Metazoa</taxon>
        <taxon>Cnidaria</taxon>
        <taxon>Hydrozoa</taxon>
        <taxon>Hydroidolina</taxon>
        <taxon>Leptothecata</taxon>
        <taxon>Obeliida</taxon>
        <taxon>Clytiidae</taxon>
        <taxon>Clytia</taxon>
    </lineage>
</organism>
<dbReference type="GO" id="GO:0072546">
    <property type="term" value="C:EMC complex"/>
    <property type="evidence" value="ECO:0007669"/>
    <property type="project" value="TreeGrafter"/>
</dbReference>
<dbReference type="InterPro" id="IPR002809">
    <property type="entry name" value="EMC3/TMCO1"/>
</dbReference>
<evidence type="ECO:0000256" key="8">
    <source>
        <dbReference type="SAM" id="Phobius"/>
    </source>
</evidence>
<dbReference type="EnsemblMetazoa" id="CLYHEMT017026.1">
    <property type="protein sequence ID" value="CLYHEMP017026.1"/>
    <property type="gene ID" value="CLYHEMG017026"/>
</dbReference>
<evidence type="ECO:0000256" key="3">
    <source>
        <dbReference type="ARBA" id="ARBA00020822"/>
    </source>
</evidence>
<dbReference type="Pfam" id="PF01956">
    <property type="entry name" value="EMC3_TMCO1"/>
    <property type="match status" value="1"/>
</dbReference>
<dbReference type="PANTHER" id="PTHR13116:SF5">
    <property type="entry name" value="ER MEMBRANE PROTEIN COMPLEX SUBUNIT 3"/>
    <property type="match status" value="1"/>
</dbReference>
<evidence type="ECO:0000256" key="1">
    <source>
        <dbReference type="ARBA" id="ARBA00004141"/>
    </source>
</evidence>
<dbReference type="RefSeq" id="XP_066932857.1">
    <property type="nucleotide sequence ID" value="XM_067076756.1"/>
</dbReference>
<accession>A0A7M5X2N9</accession>
<evidence type="ECO:0000313" key="9">
    <source>
        <dbReference type="EnsemblMetazoa" id="CLYHEMP017026.1"/>
    </source>
</evidence>
<dbReference type="Proteomes" id="UP000594262">
    <property type="component" value="Unplaced"/>
</dbReference>
<dbReference type="PIRSF" id="PIRSF010045">
    <property type="entry name" value="DUF850_TM_euk"/>
    <property type="match status" value="1"/>
</dbReference>
<evidence type="ECO:0000256" key="4">
    <source>
        <dbReference type="ARBA" id="ARBA00022692"/>
    </source>
</evidence>
<evidence type="ECO:0000256" key="6">
    <source>
        <dbReference type="ARBA" id="ARBA00023136"/>
    </source>
</evidence>
<keyword evidence="6 8" id="KW-0472">Membrane</keyword>